<proteinExistence type="predicted"/>
<protein>
    <submittedName>
        <fullName evidence="1">Uncharacterized protein</fullName>
    </submittedName>
</protein>
<dbReference type="EMBL" id="JAPFFM010000007">
    <property type="protein sequence ID" value="KAJ6757801.1"/>
    <property type="molecule type" value="Genomic_DNA"/>
</dbReference>
<accession>A0A9Q0VZE4</accession>
<comment type="caution">
    <text evidence="1">The sequence shown here is derived from an EMBL/GenBank/DDBJ whole genome shotgun (WGS) entry which is preliminary data.</text>
</comment>
<dbReference type="AlphaFoldDB" id="A0A9Q0VZE4"/>
<keyword evidence="2" id="KW-1185">Reference proteome</keyword>
<gene>
    <name evidence="1" type="ORF">OIU74_026969</name>
</gene>
<name>A0A9Q0VZE4_9ROSI</name>
<evidence type="ECO:0000313" key="1">
    <source>
        <dbReference type="EMBL" id="KAJ6757801.1"/>
    </source>
</evidence>
<evidence type="ECO:0000313" key="2">
    <source>
        <dbReference type="Proteomes" id="UP001151752"/>
    </source>
</evidence>
<dbReference type="Proteomes" id="UP001151752">
    <property type="component" value="Chromosome 13"/>
</dbReference>
<organism evidence="1 2">
    <name type="scientific">Salix koriyanagi</name>
    <dbReference type="NCBI Taxonomy" id="2511006"/>
    <lineage>
        <taxon>Eukaryota</taxon>
        <taxon>Viridiplantae</taxon>
        <taxon>Streptophyta</taxon>
        <taxon>Embryophyta</taxon>
        <taxon>Tracheophyta</taxon>
        <taxon>Spermatophyta</taxon>
        <taxon>Magnoliopsida</taxon>
        <taxon>eudicotyledons</taxon>
        <taxon>Gunneridae</taxon>
        <taxon>Pentapetalae</taxon>
        <taxon>rosids</taxon>
        <taxon>fabids</taxon>
        <taxon>Malpighiales</taxon>
        <taxon>Salicaceae</taxon>
        <taxon>Saliceae</taxon>
        <taxon>Salix</taxon>
    </lineage>
</organism>
<reference evidence="1" key="2">
    <citation type="journal article" date="2023" name="Int. J. Mol. Sci.">
        <title>De Novo Assembly and Annotation of 11 Diverse Shrub Willow (Salix) Genomes Reveals Novel Gene Organization in Sex-Linked Regions.</title>
        <authorList>
            <person name="Hyden B."/>
            <person name="Feng K."/>
            <person name="Yates T.B."/>
            <person name="Jawdy S."/>
            <person name="Cereghino C."/>
            <person name="Smart L.B."/>
            <person name="Muchero W."/>
        </authorList>
    </citation>
    <scope>NUCLEOTIDE SEQUENCE</scope>
    <source>
        <tissue evidence="1">Shoot tip</tissue>
    </source>
</reference>
<reference evidence="1" key="1">
    <citation type="submission" date="2022-11" db="EMBL/GenBank/DDBJ databases">
        <authorList>
            <person name="Hyden B.L."/>
            <person name="Feng K."/>
            <person name="Yates T."/>
            <person name="Jawdy S."/>
            <person name="Smart L.B."/>
            <person name="Muchero W."/>
        </authorList>
    </citation>
    <scope>NUCLEOTIDE SEQUENCE</scope>
    <source>
        <tissue evidence="1">Shoot tip</tissue>
    </source>
</reference>
<sequence length="71" mass="7687">MTTFPQFISGLDLANLVVNAGLLQLSCGAIKDLHAETNRNPEFSLSRSRAFLSLNPCAPKAILPSPFMALR</sequence>